<dbReference type="InterPro" id="IPR013783">
    <property type="entry name" value="Ig-like_fold"/>
</dbReference>
<dbReference type="SUPFAM" id="SSF49299">
    <property type="entry name" value="PKD domain"/>
    <property type="match status" value="1"/>
</dbReference>
<dbReference type="Proteomes" id="UP000249696">
    <property type="component" value="Unassembled WGS sequence"/>
</dbReference>
<feature type="signal peptide" evidence="1">
    <location>
        <begin position="1"/>
        <end position="24"/>
    </location>
</feature>
<dbReference type="EMBL" id="QLLN01000005">
    <property type="protein sequence ID" value="RAJ09964.1"/>
    <property type="molecule type" value="Genomic_DNA"/>
</dbReference>
<dbReference type="InterPro" id="IPR035986">
    <property type="entry name" value="PKD_dom_sf"/>
</dbReference>
<dbReference type="RefSeq" id="WP_111624170.1">
    <property type="nucleotide sequence ID" value="NZ_QLLN01000005.1"/>
</dbReference>
<dbReference type="PROSITE" id="PS50093">
    <property type="entry name" value="PKD"/>
    <property type="match status" value="1"/>
</dbReference>
<keyword evidence="1" id="KW-0732">Signal</keyword>
<evidence type="ECO:0000259" key="2">
    <source>
        <dbReference type="PROSITE" id="PS50093"/>
    </source>
</evidence>
<dbReference type="InterPro" id="IPR022409">
    <property type="entry name" value="PKD/Chitinase_dom"/>
</dbReference>
<evidence type="ECO:0000256" key="1">
    <source>
        <dbReference type="SAM" id="SignalP"/>
    </source>
</evidence>
<feature type="chain" id="PRO_5016461263" evidence="1">
    <location>
        <begin position="25"/>
        <end position="316"/>
    </location>
</feature>
<proteinExistence type="predicted"/>
<evidence type="ECO:0000313" key="4">
    <source>
        <dbReference type="Proteomes" id="UP000249696"/>
    </source>
</evidence>
<evidence type="ECO:0000313" key="3">
    <source>
        <dbReference type="EMBL" id="RAJ09964.1"/>
    </source>
</evidence>
<dbReference type="CDD" id="cd00146">
    <property type="entry name" value="PKD"/>
    <property type="match status" value="1"/>
</dbReference>
<dbReference type="Pfam" id="PF18911">
    <property type="entry name" value="PKD_4"/>
    <property type="match status" value="1"/>
</dbReference>
<reference evidence="3 4" key="1">
    <citation type="submission" date="2018-06" db="EMBL/GenBank/DDBJ databases">
        <title>Genomic Encyclopedia of Archaeal and Bacterial Type Strains, Phase II (KMG-II): from individual species to whole genera.</title>
        <authorList>
            <person name="Goeker M."/>
        </authorList>
    </citation>
    <scope>NUCLEOTIDE SEQUENCE [LARGE SCALE GENOMIC DNA]</scope>
    <source>
        <strain evidence="3 4">DSM 23522</strain>
    </source>
</reference>
<dbReference type="AlphaFoldDB" id="A0A327R2B4"/>
<dbReference type="PROSITE" id="PS51257">
    <property type="entry name" value="PROKAR_LIPOPROTEIN"/>
    <property type="match status" value="1"/>
</dbReference>
<feature type="domain" description="PKD" evidence="2">
    <location>
        <begin position="55"/>
        <end position="104"/>
    </location>
</feature>
<accession>A0A327R2B4</accession>
<dbReference type="OrthoDB" id="1491481at2"/>
<dbReference type="Gene3D" id="2.60.40.10">
    <property type="entry name" value="Immunoglobulins"/>
    <property type="match status" value="1"/>
</dbReference>
<dbReference type="InterPro" id="IPR000601">
    <property type="entry name" value="PKD_dom"/>
</dbReference>
<name>A0A327R2B4_9FLAO</name>
<gene>
    <name evidence="3" type="ORF">LV92_02710</name>
</gene>
<organism evidence="3 4">
    <name type="scientific">Arenibacter echinorum</name>
    <dbReference type="NCBI Taxonomy" id="440515"/>
    <lineage>
        <taxon>Bacteria</taxon>
        <taxon>Pseudomonadati</taxon>
        <taxon>Bacteroidota</taxon>
        <taxon>Flavobacteriia</taxon>
        <taxon>Flavobacteriales</taxon>
        <taxon>Flavobacteriaceae</taxon>
        <taxon>Arenibacter</taxon>
    </lineage>
</organism>
<dbReference type="SMART" id="SM00089">
    <property type="entry name" value="PKD"/>
    <property type="match status" value="1"/>
</dbReference>
<protein>
    <submittedName>
        <fullName evidence="3">PKD domain-containing protein</fullName>
    </submittedName>
</protein>
<keyword evidence="4" id="KW-1185">Reference proteome</keyword>
<comment type="caution">
    <text evidence="3">The sequence shown here is derived from an EMBL/GenBank/DDBJ whole genome shotgun (WGS) entry which is preliminary data.</text>
</comment>
<sequence>MTKKNLILLYGVLFSMVLSLFSCSSDDSSSSEDIPLSADIFQSTVGKKVAFQGLTNSATSWAWDFGDGTTSSEKNPVHVYSDGGYYTAKLTATSADGGSITKEVNLALDITPYVLLTGGATAESGKTWRISSGSSANDYFAYANAELTPFPGAPYPLPAGIFGSGLGMGEIYEDEFTFYFDGNYSHDVKADGAAFSGYLYQYVTTGGAGIVNGGGVDFGLCTGVFTPESGATFTYVESDNFETSSAIESSGTVSFNGVSTLSFSGTEFIGLLDFERRVIIQNITDKSMRLVMFLAASQDAIGVNTNAVILTFEAVE</sequence>